<dbReference type="RefSeq" id="WP_162413617.1">
    <property type="nucleotide sequence ID" value="NZ_JAHQXE010000003.1"/>
</dbReference>
<reference evidence="2" key="1">
    <citation type="submission" date="2021-06" db="EMBL/GenBank/DDBJ databases">
        <title>New haloarchaea isolates fom saline soil.</title>
        <authorList>
            <person name="Duran-Viseras A."/>
            <person name="Sanchez-Porro C.S."/>
            <person name="Ventosa A."/>
        </authorList>
    </citation>
    <scope>NUCLEOTIDE SEQUENCE</scope>
    <source>
        <strain evidence="2">JCM 18369</strain>
    </source>
</reference>
<dbReference type="Pfam" id="PF00582">
    <property type="entry name" value="Usp"/>
    <property type="match status" value="1"/>
</dbReference>
<organism evidence="2 3">
    <name type="scientific">Haloarcula salina</name>
    <dbReference type="NCBI Taxonomy" id="1429914"/>
    <lineage>
        <taxon>Archaea</taxon>
        <taxon>Methanobacteriati</taxon>
        <taxon>Methanobacteriota</taxon>
        <taxon>Stenosarchaea group</taxon>
        <taxon>Halobacteria</taxon>
        <taxon>Halobacteriales</taxon>
        <taxon>Haloarculaceae</taxon>
        <taxon>Haloarcula</taxon>
    </lineage>
</organism>
<evidence type="ECO:0000313" key="2">
    <source>
        <dbReference type="EMBL" id="MBV0902200.1"/>
    </source>
</evidence>
<dbReference type="Gene3D" id="3.40.50.620">
    <property type="entry name" value="HUPs"/>
    <property type="match status" value="1"/>
</dbReference>
<gene>
    <name evidence="2" type="ORF">KTS37_10415</name>
</gene>
<feature type="domain" description="UspA" evidence="1">
    <location>
        <begin position="2"/>
        <end position="142"/>
    </location>
</feature>
<evidence type="ECO:0000259" key="1">
    <source>
        <dbReference type="Pfam" id="PF00582"/>
    </source>
</evidence>
<dbReference type="AlphaFoldDB" id="A0AA41KCA3"/>
<comment type="caution">
    <text evidence="2">The sequence shown here is derived from an EMBL/GenBank/DDBJ whole genome shotgun (WGS) entry which is preliminary data.</text>
</comment>
<protein>
    <submittedName>
        <fullName evidence="2">Universal stress protein</fullName>
    </submittedName>
</protein>
<dbReference type="Proteomes" id="UP001166304">
    <property type="component" value="Unassembled WGS sequence"/>
</dbReference>
<dbReference type="EMBL" id="JAHQXE010000003">
    <property type="protein sequence ID" value="MBV0902200.1"/>
    <property type="molecule type" value="Genomic_DNA"/>
</dbReference>
<dbReference type="InterPro" id="IPR006016">
    <property type="entry name" value="UspA"/>
</dbReference>
<dbReference type="InterPro" id="IPR014729">
    <property type="entry name" value="Rossmann-like_a/b/a_fold"/>
</dbReference>
<keyword evidence="3" id="KW-1185">Reference proteome</keyword>
<proteinExistence type="predicted"/>
<accession>A0AA41KCA3</accession>
<dbReference type="SUPFAM" id="SSF52402">
    <property type="entry name" value="Adenine nucleotide alpha hydrolases-like"/>
    <property type="match status" value="1"/>
</dbReference>
<evidence type="ECO:0000313" key="3">
    <source>
        <dbReference type="Proteomes" id="UP001166304"/>
    </source>
</evidence>
<name>A0AA41KCA3_9EURY</name>
<dbReference type="CDD" id="cd00293">
    <property type="entry name" value="USP-like"/>
    <property type="match status" value="1"/>
</dbReference>
<sequence>MTFVVPFDGSAYAEAALVRAREFAPAVDETVQAVTVVPRNNARYARERGWLGPGEPFDLDAVVDTLAEQVHEVAPLASFHHETCTREVSGNTIARPIRKFARQEGATMVFIGSDSAGRLTRRLSSVGERVSADVAYDVVIVRRLPESAAQ</sequence>